<keyword evidence="7" id="KW-0653">Protein transport</keyword>
<dbReference type="InterPro" id="IPR006260">
    <property type="entry name" value="TonB/TolA_C"/>
</dbReference>
<evidence type="ECO:0000256" key="2">
    <source>
        <dbReference type="ARBA" id="ARBA00006555"/>
    </source>
</evidence>
<dbReference type="InterPro" id="IPR051045">
    <property type="entry name" value="TonB-dependent_transducer"/>
</dbReference>
<feature type="compositionally biased region" description="Acidic residues" evidence="10">
    <location>
        <begin position="71"/>
        <end position="96"/>
    </location>
</feature>
<dbReference type="GO" id="GO:0031992">
    <property type="term" value="F:energy transducer activity"/>
    <property type="evidence" value="ECO:0007669"/>
    <property type="project" value="TreeGrafter"/>
</dbReference>
<keyword evidence="8 11" id="KW-1133">Transmembrane helix</keyword>
<gene>
    <name evidence="13" type="ORF">CQ405_06450</name>
</gene>
<dbReference type="SUPFAM" id="SSF74653">
    <property type="entry name" value="TolA/TonB C-terminal domain"/>
    <property type="match status" value="1"/>
</dbReference>
<feature type="region of interest" description="Disordered" evidence="10">
    <location>
        <begin position="71"/>
        <end position="101"/>
    </location>
</feature>
<keyword evidence="5" id="KW-0997">Cell inner membrane</keyword>
<comment type="subcellular location">
    <subcellularLocation>
        <location evidence="1">Cell inner membrane</location>
        <topology evidence="1">Single-pass membrane protein</topology>
        <orientation evidence="1">Periplasmic side</orientation>
    </subcellularLocation>
</comment>
<evidence type="ECO:0000256" key="1">
    <source>
        <dbReference type="ARBA" id="ARBA00004383"/>
    </source>
</evidence>
<evidence type="ECO:0000256" key="9">
    <source>
        <dbReference type="ARBA" id="ARBA00023136"/>
    </source>
</evidence>
<dbReference type="NCBIfam" id="TIGR01352">
    <property type="entry name" value="tonB_Cterm"/>
    <property type="match status" value="1"/>
</dbReference>
<dbReference type="GO" id="GO:0055085">
    <property type="term" value="P:transmembrane transport"/>
    <property type="evidence" value="ECO:0007669"/>
    <property type="project" value="InterPro"/>
</dbReference>
<feature type="domain" description="TonB C-terminal" evidence="12">
    <location>
        <begin position="161"/>
        <end position="250"/>
    </location>
</feature>
<dbReference type="InterPro" id="IPR037682">
    <property type="entry name" value="TonB_C"/>
</dbReference>
<evidence type="ECO:0000256" key="6">
    <source>
        <dbReference type="ARBA" id="ARBA00022692"/>
    </source>
</evidence>
<dbReference type="GO" id="GO:0015031">
    <property type="term" value="P:protein transport"/>
    <property type="evidence" value="ECO:0007669"/>
    <property type="project" value="UniProtKB-KW"/>
</dbReference>
<evidence type="ECO:0000256" key="4">
    <source>
        <dbReference type="ARBA" id="ARBA00022475"/>
    </source>
</evidence>
<dbReference type="AlphaFoldDB" id="A0A2P8QZT8"/>
<keyword evidence="4" id="KW-1003">Cell membrane</keyword>
<proteinExistence type="inferred from homology"/>
<comment type="similarity">
    <text evidence="2">Belongs to the TonB family.</text>
</comment>
<feature type="transmembrane region" description="Helical" evidence="11">
    <location>
        <begin position="7"/>
        <end position="27"/>
    </location>
</feature>
<comment type="caution">
    <text evidence="13">The sequence shown here is derived from an EMBL/GenBank/DDBJ whole genome shotgun (WGS) entry which is preliminary data.</text>
</comment>
<dbReference type="EMBL" id="PDHH01000005">
    <property type="protein sequence ID" value="PSM51765.1"/>
    <property type="molecule type" value="Genomic_DNA"/>
</dbReference>
<dbReference type="RefSeq" id="WP_106871865.1">
    <property type="nucleotide sequence ID" value="NZ_CP053841.1"/>
</dbReference>
<evidence type="ECO:0000256" key="7">
    <source>
        <dbReference type="ARBA" id="ARBA00022927"/>
    </source>
</evidence>
<dbReference type="OrthoDB" id="5324668at2"/>
<evidence type="ECO:0000259" key="12">
    <source>
        <dbReference type="PROSITE" id="PS52015"/>
    </source>
</evidence>
<keyword evidence="6 11" id="KW-0812">Transmembrane</keyword>
<evidence type="ECO:0000256" key="5">
    <source>
        <dbReference type="ARBA" id="ARBA00022519"/>
    </source>
</evidence>
<evidence type="ECO:0000256" key="3">
    <source>
        <dbReference type="ARBA" id="ARBA00022448"/>
    </source>
</evidence>
<keyword evidence="3" id="KW-0813">Transport</keyword>
<evidence type="ECO:0000313" key="14">
    <source>
        <dbReference type="Proteomes" id="UP000240535"/>
    </source>
</evidence>
<evidence type="ECO:0000256" key="8">
    <source>
        <dbReference type="ARBA" id="ARBA00022989"/>
    </source>
</evidence>
<evidence type="ECO:0000256" key="11">
    <source>
        <dbReference type="SAM" id="Phobius"/>
    </source>
</evidence>
<dbReference type="GO" id="GO:0098797">
    <property type="term" value="C:plasma membrane protein complex"/>
    <property type="evidence" value="ECO:0007669"/>
    <property type="project" value="TreeGrafter"/>
</dbReference>
<name>A0A2P8QZT8_9BACT</name>
<dbReference type="PROSITE" id="PS52015">
    <property type="entry name" value="TONB_CTD"/>
    <property type="match status" value="1"/>
</dbReference>
<evidence type="ECO:0000256" key="10">
    <source>
        <dbReference type="SAM" id="MobiDB-lite"/>
    </source>
</evidence>
<evidence type="ECO:0000313" key="13">
    <source>
        <dbReference type="EMBL" id="PSM51765.1"/>
    </source>
</evidence>
<protein>
    <recommendedName>
        <fullName evidence="12">TonB C-terminal domain-containing protein</fullName>
    </recommendedName>
</protein>
<keyword evidence="9 11" id="KW-0472">Membrane</keyword>
<organism evidence="13 14">
    <name type="scientific">Campylobacter blaseri</name>
    <dbReference type="NCBI Taxonomy" id="2042961"/>
    <lineage>
        <taxon>Bacteria</taxon>
        <taxon>Pseudomonadati</taxon>
        <taxon>Campylobacterota</taxon>
        <taxon>Epsilonproteobacteria</taxon>
        <taxon>Campylobacterales</taxon>
        <taxon>Campylobacteraceae</taxon>
        <taxon>Campylobacter</taxon>
    </lineage>
</organism>
<reference evidence="14" key="1">
    <citation type="submission" date="2017-10" db="EMBL/GenBank/DDBJ databases">
        <title>Campylobacter species from seals.</title>
        <authorList>
            <person name="Gilbert M.J."/>
            <person name="Zomer A.L."/>
            <person name="Timmerman A.J."/>
            <person name="Duim B."/>
            <person name="Wagenaar J.A."/>
        </authorList>
    </citation>
    <scope>NUCLEOTIDE SEQUENCE [LARGE SCALE GENOMIC DNA]</scope>
    <source>
        <strain evidence="14">17S00004-5</strain>
    </source>
</reference>
<dbReference type="PANTHER" id="PTHR33446:SF2">
    <property type="entry name" value="PROTEIN TONB"/>
    <property type="match status" value="1"/>
</dbReference>
<dbReference type="Proteomes" id="UP000240535">
    <property type="component" value="Unassembled WGS sequence"/>
</dbReference>
<dbReference type="PANTHER" id="PTHR33446">
    <property type="entry name" value="PROTEIN TONB-RELATED"/>
    <property type="match status" value="1"/>
</dbReference>
<sequence>MKKDLNFIVAFFISALLHTCVVALIFFKSLGQDTSISISENEAQAFGLSFAQIAQTEEYQEAMAKKEEIVEEQPEEAVEEITEEQPEEEKLEEEKPEEIVEKKPEEVVTVEPKKIEKPKSKSKPAKKIVKKQNIEASNSANVVGGTTASGSNTPVQDSGSNLNGEIYLALKRHMSYPKRAIEQEIGGRVIVEFKQIDKSTFEYIKIAKSSGHKVLDNHAIKIVNDAKYSLPVRSYGRSITIPIIFDLNQL</sequence>
<keyword evidence="14" id="KW-1185">Reference proteome</keyword>
<accession>A0A2P8QZT8</accession>
<dbReference type="Gene3D" id="3.30.1150.10">
    <property type="match status" value="1"/>
</dbReference>
<dbReference type="Pfam" id="PF03544">
    <property type="entry name" value="TonB_C"/>
    <property type="match status" value="1"/>
</dbReference>